<keyword evidence="1" id="KW-1133">Transmembrane helix</keyword>
<evidence type="ECO:0000256" key="1">
    <source>
        <dbReference type="SAM" id="Phobius"/>
    </source>
</evidence>
<keyword evidence="1" id="KW-0472">Membrane</keyword>
<organism evidence="2 3">
    <name type="scientific">Armillaria luteobubalina</name>
    <dbReference type="NCBI Taxonomy" id="153913"/>
    <lineage>
        <taxon>Eukaryota</taxon>
        <taxon>Fungi</taxon>
        <taxon>Dikarya</taxon>
        <taxon>Basidiomycota</taxon>
        <taxon>Agaricomycotina</taxon>
        <taxon>Agaricomycetes</taxon>
        <taxon>Agaricomycetidae</taxon>
        <taxon>Agaricales</taxon>
        <taxon>Marasmiineae</taxon>
        <taxon>Physalacriaceae</taxon>
        <taxon>Armillaria</taxon>
    </lineage>
</organism>
<evidence type="ECO:0000313" key="3">
    <source>
        <dbReference type="Proteomes" id="UP001175228"/>
    </source>
</evidence>
<name>A0AA39QBR2_9AGAR</name>
<accession>A0AA39QBR2</accession>
<protein>
    <submittedName>
        <fullName evidence="2">Uncharacterized protein</fullName>
    </submittedName>
</protein>
<feature type="transmembrane region" description="Helical" evidence="1">
    <location>
        <begin position="55"/>
        <end position="75"/>
    </location>
</feature>
<keyword evidence="1" id="KW-0812">Transmembrane</keyword>
<evidence type="ECO:0000313" key="2">
    <source>
        <dbReference type="EMBL" id="KAK0498799.1"/>
    </source>
</evidence>
<dbReference type="EMBL" id="JAUEPU010000010">
    <property type="protein sequence ID" value="KAK0498799.1"/>
    <property type="molecule type" value="Genomic_DNA"/>
</dbReference>
<reference evidence="2" key="1">
    <citation type="submission" date="2023-06" db="EMBL/GenBank/DDBJ databases">
        <authorList>
            <consortium name="Lawrence Berkeley National Laboratory"/>
            <person name="Ahrendt S."/>
            <person name="Sahu N."/>
            <person name="Indic B."/>
            <person name="Wong-Bajracharya J."/>
            <person name="Merenyi Z."/>
            <person name="Ke H.-M."/>
            <person name="Monk M."/>
            <person name="Kocsube S."/>
            <person name="Drula E."/>
            <person name="Lipzen A."/>
            <person name="Balint B."/>
            <person name="Henrissat B."/>
            <person name="Andreopoulos B."/>
            <person name="Martin F.M."/>
            <person name="Harder C.B."/>
            <person name="Rigling D."/>
            <person name="Ford K.L."/>
            <person name="Foster G.D."/>
            <person name="Pangilinan J."/>
            <person name="Papanicolaou A."/>
            <person name="Barry K."/>
            <person name="LaButti K."/>
            <person name="Viragh M."/>
            <person name="Koriabine M."/>
            <person name="Yan M."/>
            <person name="Riley R."/>
            <person name="Champramary S."/>
            <person name="Plett K.L."/>
            <person name="Tsai I.J."/>
            <person name="Slot J."/>
            <person name="Sipos G."/>
            <person name="Plett J."/>
            <person name="Nagy L.G."/>
            <person name="Grigoriev I.V."/>
        </authorList>
    </citation>
    <scope>NUCLEOTIDE SEQUENCE</scope>
    <source>
        <strain evidence="2">HWK02</strain>
    </source>
</reference>
<proteinExistence type="predicted"/>
<keyword evidence="3" id="KW-1185">Reference proteome</keyword>
<gene>
    <name evidence="2" type="ORF">EDD18DRAFT_51113</name>
</gene>
<dbReference type="Proteomes" id="UP001175228">
    <property type="component" value="Unassembled WGS sequence"/>
</dbReference>
<comment type="caution">
    <text evidence="2">The sequence shown here is derived from an EMBL/GenBank/DDBJ whole genome shotgun (WGS) entry which is preliminary data.</text>
</comment>
<dbReference type="AlphaFoldDB" id="A0AA39QBR2"/>
<sequence>MAQPQSYMVVEKYDQSPHSFTIPNMASSSSSHLPINHSFLPLPPAEKRRISGLRFALDVVKALVLPVVAIGYLAFCYSVHNRIVPVTGDGIVNLSLYSLATVKSGITTNLRSEEFFRVLTARQAGVPLSTINAISSPSFGTIDSFMAIARRHCSSYFTLSFISGFIVVAVSSLAPSACV</sequence>